<dbReference type="InterPro" id="IPR044814">
    <property type="entry name" value="Terpene_cyclase_plant_C1"/>
</dbReference>
<dbReference type="SFLD" id="SFLDS00005">
    <property type="entry name" value="Isoprenoid_Synthase_Type_I"/>
    <property type="match status" value="1"/>
</dbReference>
<feature type="domain" description="Terpene synthase N-terminal" evidence="6">
    <location>
        <begin position="5"/>
        <end position="161"/>
    </location>
</feature>
<dbReference type="InterPro" id="IPR034741">
    <property type="entry name" value="Terpene_cyclase-like_1_C"/>
</dbReference>
<dbReference type="SUPFAM" id="SSF48239">
    <property type="entry name" value="Terpenoid cyclases/Protein prenyltransferases"/>
    <property type="match status" value="1"/>
</dbReference>
<proteinExistence type="inferred from homology"/>
<evidence type="ECO:0000259" key="7">
    <source>
        <dbReference type="Pfam" id="PF03936"/>
    </source>
</evidence>
<protein>
    <recommendedName>
        <fullName evidence="10">Terpene synthase N-terminal domain-containing protein</fullName>
    </recommendedName>
</protein>
<dbReference type="Gene3D" id="1.10.600.10">
    <property type="entry name" value="Farnesyl Diphosphate Synthase"/>
    <property type="match status" value="1"/>
</dbReference>
<dbReference type="InterPro" id="IPR008930">
    <property type="entry name" value="Terpenoid_cyclase/PrenylTrfase"/>
</dbReference>
<dbReference type="EMBL" id="RDQH01000337">
    <property type="protein sequence ID" value="RXH83053.1"/>
    <property type="molecule type" value="Genomic_DNA"/>
</dbReference>
<gene>
    <name evidence="8" type="ORF">DVH24_003551</name>
</gene>
<dbReference type="GO" id="GO:0010333">
    <property type="term" value="F:terpene synthase activity"/>
    <property type="evidence" value="ECO:0007669"/>
    <property type="project" value="InterPro"/>
</dbReference>
<comment type="cofactor">
    <cofactor evidence="1">
        <name>Mg(2+)</name>
        <dbReference type="ChEBI" id="CHEBI:18420"/>
    </cofactor>
</comment>
<keyword evidence="3" id="KW-0460">Magnesium</keyword>
<evidence type="ECO:0000259" key="6">
    <source>
        <dbReference type="Pfam" id="PF01397"/>
    </source>
</evidence>
<dbReference type="GO" id="GO:0016102">
    <property type="term" value="P:diterpenoid biosynthetic process"/>
    <property type="evidence" value="ECO:0007669"/>
    <property type="project" value="InterPro"/>
</dbReference>
<dbReference type="AlphaFoldDB" id="A0A498IP96"/>
<keyword evidence="9" id="KW-1185">Reference proteome</keyword>
<dbReference type="Pfam" id="PF03936">
    <property type="entry name" value="Terpene_synth_C"/>
    <property type="match status" value="1"/>
</dbReference>
<accession>A0A498IP96</accession>
<evidence type="ECO:0000256" key="1">
    <source>
        <dbReference type="ARBA" id="ARBA00001946"/>
    </source>
</evidence>
<reference evidence="8 9" key="1">
    <citation type="submission" date="2018-10" db="EMBL/GenBank/DDBJ databases">
        <title>A high-quality apple genome assembly.</title>
        <authorList>
            <person name="Hu J."/>
        </authorList>
    </citation>
    <scope>NUCLEOTIDE SEQUENCE [LARGE SCALE GENOMIC DNA]</scope>
    <source>
        <strain evidence="9">cv. HFTH1</strain>
        <tissue evidence="8">Young leaf</tissue>
    </source>
</reference>
<dbReference type="PANTHER" id="PTHR31225:SF221">
    <property type="entry name" value="(-)-GERMACRENE D SYNTHASE"/>
    <property type="match status" value="1"/>
</dbReference>
<dbReference type="InterPro" id="IPR005630">
    <property type="entry name" value="Terpene_synthase_metal-bd"/>
</dbReference>
<keyword evidence="4" id="KW-0456">Lyase</keyword>
<name>A0A498IP96_MALDO</name>
<evidence type="ECO:0000256" key="4">
    <source>
        <dbReference type="ARBA" id="ARBA00023239"/>
    </source>
</evidence>
<dbReference type="InterPro" id="IPR008949">
    <property type="entry name" value="Isoprenoid_synthase_dom_sf"/>
</dbReference>
<evidence type="ECO:0000313" key="8">
    <source>
        <dbReference type="EMBL" id="RXH83053.1"/>
    </source>
</evidence>
<sequence length="534" mass="62557">MGYTKLEKDVQELKEKVKRMVMAPSMPSEKLNIINNVSPAVSKMRLRKFCSKFTRAIMKVMAEKTLRFRLVRQQGFKVSCGQFSLCGHDMFNKFKDVHGKFKESLATDAVRLLSLFEAAHVRVHGEDLLDEALTFTTAHLESSIEAHRLSSLLSKQVTHALYQPFRKGFTRLEARSYLSIYEERGHSVNQTLLTFAKLDFNLLQQVHQKELSEITRWWKDLDFVNKLPFIRNRVVECYFWALGVFFEPEHYFARRIFYKAIAMITTIDDIYDAYGIYAELELFTKAVERWDISVMDQLSEYMKVCYQAMLDEHIEIEEKLTKEGKLYGIHYATEAITYGKDCVLISQMKVLVRAYFEKAKWLHQNYTPKMDEYMSVALTTSYFLLSVVSFAGMADIVIKDSLDWIFNDSKSFHALLLLGRLMDDMKSHKVRTYTNIYKRIYTKRTYCIGCGMLHDLTWCHRRRNNTRIHQTGDDAWKDINEEWLIPTIPRPLLLRILNLARANVVIYKYEDGFTHAELVLKDSIVPLFVDPVPI</sequence>
<dbReference type="Pfam" id="PF01397">
    <property type="entry name" value="Terpene_synth"/>
    <property type="match status" value="1"/>
</dbReference>
<dbReference type="SUPFAM" id="SSF48576">
    <property type="entry name" value="Terpenoid synthases"/>
    <property type="match status" value="1"/>
</dbReference>
<dbReference type="Gene3D" id="1.50.10.130">
    <property type="entry name" value="Terpene synthase, N-terminal domain"/>
    <property type="match status" value="1"/>
</dbReference>
<keyword evidence="2" id="KW-0479">Metal-binding</keyword>
<dbReference type="GO" id="GO:0000287">
    <property type="term" value="F:magnesium ion binding"/>
    <property type="evidence" value="ECO:0007669"/>
    <property type="project" value="InterPro"/>
</dbReference>
<comment type="caution">
    <text evidence="8">The sequence shown here is derived from an EMBL/GenBank/DDBJ whole genome shotgun (WGS) entry which is preliminary data.</text>
</comment>
<evidence type="ECO:0000256" key="3">
    <source>
        <dbReference type="ARBA" id="ARBA00022842"/>
    </source>
</evidence>
<dbReference type="SFLD" id="SFLDG01019">
    <property type="entry name" value="Terpene_Cyclase_Like_1_C_Termi"/>
    <property type="match status" value="1"/>
</dbReference>
<comment type="similarity">
    <text evidence="5">Belongs to the terpene synthase family. Tpsb subfamily.</text>
</comment>
<organism evidence="8 9">
    <name type="scientific">Malus domestica</name>
    <name type="common">Apple</name>
    <name type="synonym">Pyrus malus</name>
    <dbReference type="NCBI Taxonomy" id="3750"/>
    <lineage>
        <taxon>Eukaryota</taxon>
        <taxon>Viridiplantae</taxon>
        <taxon>Streptophyta</taxon>
        <taxon>Embryophyta</taxon>
        <taxon>Tracheophyta</taxon>
        <taxon>Spermatophyta</taxon>
        <taxon>Magnoliopsida</taxon>
        <taxon>eudicotyledons</taxon>
        <taxon>Gunneridae</taxon>
        <taxon>Pentapetalae</taxon>
        <taxon>rosids</taxon>
        <taxon>fabids</taxon>
        <taxon>Rosales</taxon>
        <taxon>Rosaceae</taxon>
        <taxon>Amygdaloideae</taxon>
        <taxon>Maleae</taxon>
        <taxon>Malus</taxon>
    </lineage>
</organism>
<evidence type="ECO:0000256" key="2">
    <source>
        <dbReference type="ARBA" id="ARBA00022723"/>
    </source>
</evidence>
<feature type="domain" description="Terpene synthase metal-binding" evidence="7">
    <location>
        <begin position="219"/>
        <end position="430"/>
    </location>
</feature>
<dbReference type="CDD" id="cd00684">
    <property type="entry name" value="Terpene_cyclase_plant_C1"/>
    <property type="match status" value="1"/>
</dbReference>
<dbReference type="InterPro" id="IPR050148">
    <property type="entry name" value="Terpene_synthase-like"/>
</dbReference>
<dbReference type="Proteomes" id="UP000290289">
    <property type="component" value="Chromosome 11"/>
</dbReference>
<evidence type="ECO:0008006" key="10">
    <source>
        <dbReference type="Google" id="ProtNLM"/>
    </source>
</evidence>
<dbReference type="PANTHER" id="PTHR31225">
    <property type="entry name" value="OS04G0344100 PROTEIN-RELATED"/>
    <property type="match status" value="1"/>
</dbReference>
<evidence type="ECO:0000256" key="5">
    <source>
        <dbReference type="ARBA" id="ARBA00033744"/>
    </source>
</evidence>
<dbReference type="InterPro" id="IPR036965">
    <property type="entry name" value="Terpene_synth_N_sf"/>
</dbReference>
<dbReference type="InterPro" id="IPR001906">
    <property type="entry name" value="Terpene_synth_N"/>
</dbReference>
<evidence type="ECO:0000313" key="9">
    <source>
        <dbReference type="Proteomes" id="UP000290289"/>
    </source>
</evidence>